<sequence length="512" mass="57590">MIAVHPYIRYAQALIMNENGLLDCESITSNHVIEEIEKGLETFRVHPADYFECKETIKYTYCKIEKGDTSKGIFLSPNILSTDKLAKNIWSEGHNLINTLTTTPSDKESDLIMSIAPTAGEYLSFSLQKKIGRGKPKIPIIEQGLGAVTTLTPNKPCLQYRIDKKGRPELFNVCIIPDLPIEKLKDFIQFFKRMLKSKSSANLMFGNVLAQKSGKGQAEKTTYEPKRPLIFKGNFPNPPRSSALGSVALLGTIGEFAKEAEHSEQAKRVLESLKGATIYLIKYGGATTFTYNHHVIDLAKESKLKTIIDSLYYSQLYNQGRRSSTNTEYQKFDLFTSRFLQLFNHAAFKDFLAFRAEYPNPVTILFNTYFIKMEKIDPQIVSSARALGKWLNRVAYLAAKTEVKEGTSNYWEELRKVKSKVLVELESSTFSAKSGDALIAQAVTRAGRLSGLDVPEEAALYMEKTASGELSLDSAKNLVIAFSRLINKTEKHEMPKDEINDYENGKEEEEGK</sequence>
<feature type="compositionally biased region" description="Basic and acidic residues" evidence="1">
    <location>
        <begin position="493"/>
        <end position="505"/>
    </location>
</feature>
<feature type="non-terminal residue" evidence="2">
    <location>
        <position position="512"/>
    </location>
</feature>
<proteinExistence type="predicted"/>
<reference evidence="2" key="1">
    <citation type="submission" date="2019-03" db="EMBL/GenBank/DDBJ databases">
        <title>Single cell metagenomics reveals metabolic interactions within the superorganism composed of flagellate Streblomastix strix and complex community of Bacteroidetes bacteria on its surface.</title>
        <authorList>
            <person name="Treitli S.C."/>
            <person name="Kolisko M."/>
            <person name="Husnik F."/>
            <person name="Keeling P."/>
            <person name="Hampl V."/>
        </authorList>
    </citation>
    <scope>NUCLEOTIDE SEQUENCE</scope>
    <source>
        <strain evidence="2">STM</strain>
    </source>
</reference>
<evidence type="ECO:0008006" key="3">
    <source>
        <dbReference type="Google" id="ProtNLM"/>
    </source>
</evidence>
<dbReference type="EMBL" id="SNRY01003104">
    <property type="protein sequence ID" value="KAA6322205.1"/>
    <property type="molecule type" value="Genomic_DNA"/>
</dbReference>
<accession>A0A5J4QLE1</accession>
<evidence type="ECO:0000313" key="2">
    <source>
        <dbReference type="EMBL" id="KAA6322205.1"/>
    </source>
</evidence>
<feature type="region of interest" description="Disordered" evidence="1">
    <location>
        <begin position="493"/>
        <end position="512"/>
    </location>
</feature>
<dbReference type="InterPro" id="IPR020029">
    <property type="entry name" value="CRISPR-assoc_Csp2"/>
</dbReference>
<gene>
    <name evidence="2" type="ORF">EZS27_028228</name>
</gene>
<name>A0A5J4QLE1_9ZZZZ</name>
<organism evidence="2">
    <name type="scientific">termite gut metagenome</name>
    <dbReference type="NCBI Taxonomy" id="433724"/>
    <lineage>
        <taxon>unclassified sequences</taxon>
        <taxon>metagenomes</taxon>
        <taxon>organismal metagenomes</taxon>
    </lineage>
</organism>
<comment type="caution">
    <text evidence="2">The sequence shown here is derived from an EMBL/GenBank/DDBJ whole genome shotgun (WGS) entry which is preliminary data.</text>
</comment>
<dbReference type="NCBIfam" id="TIGR03487">
    <property type="entry name" value="cas_csp2"/>
    <property type="match status" value="1"/>
</dbReference>
<protein>
    <recommendedName>
        <fullName evidence="3">Type I-PGING CRISPR-associated protein Cas8c/Csp2</fullName>
    </recommendedName>
</protein>
<dbReference type="AlphaFoldDB" id="A0A5J4QLE1"/>
<evidence type="ECO:0000256" key="1">
    <source>
        <dbReference type="SAM" id="MobiDB-lite"/>
    </source>
</evidence>